<reference evidence="3 4" key="1">
    <citation type="submission" date="2019-02" db="EMBL/GenBank/DDBJ databases">
        <title>Deep-cultivation of Planctomycetes and their phenomic and genomic characterization uncovers novel biology.</title>
        <authorList>
            <person name="Wiegand S."/>
            <person name="Jogler M."/>
            <person name="Boedeker C."/>
            <person name="Pinto D."/>
            <person name="Vollmers J."/>
            <person name="Rivas-Marin E."/>
            <person name="Kohn T."/>
            <person name="Peeters S.H."/>
            <person name="Heuer A."/>
            <person name="Rast P."/>
            <person name="Oberbeckmann S."/>
            <person name="Bunk B."/>
            <person name="Jeske O."/>
            <person name="Meyerdierks A."/>
            <person name="Storesund J.E."/>
            <person name="Kallscheuer N."/>
            <person name="Luecker S."/>
            <person name="Lage O.M."/>
            <person name="Pohl T."/>
            <person name="Merkel B.J."/>
            <person name="Hornburger P."/>
            <person name="Mueller R.-W."/>
            <person name="Bruemmer F."/>
            <person name="Labrenz M."/>
            <person name="Spormann A.M."/>
            <person name="Op den Camp H."/>
            <person name="Overmann J."/>
            <person name="Amann R."/>
            <person name="Jetten M.S.M."/>
            <person name="Mascher T."/>
            <person name="Medema M.H."/>
            <person name="Devos D.P."/>
            <person name="Kaster A.-K."/>
            <person name="Ovreas L."/>
            <person name="Rohde M."/>
            <person name="Galperin M.Y."/>
            <person name="Jogler C."/>
        </authorList>
    </citation>
    <scope>NUCLEOTIDE SEQUENCE [LARGE SCALE GENOMIC DNA]</scope>
    <source>
        <strain evidence="3 4">Q31a</strain>
    </source>
</reference>
<feature type="domain" description="Fungal lipase-type" evidence="2">
    <location>
        <begin position="117"/>
        <end position="243"/>
    </location>
</feature>
<evidence type="ECO:0000256" key="1">
    <source>
        <dbReference type="SAM" id="SignalP"/>
    </source>
</evidence>
<dbReference type="SUPFAM" id="SSF53474">
    <property type="entry name" value="alpha/beta-Hydrolases"/>
    <property type="match status" value="1"/>
</dbReference>
<keyword evidence="1" id="KW-0732">Signal</keyword>
<dbReference type="GO" id="GO:0006629">
    <property type="term" value="P:lipid metabolic process"/>
    <property type="evidence" value="ECO:0007669"/>
    <property type="project" value="InterPro"/>
</dbReference>
<dbReference type="Gene3D" id="3.40.50.1820">
    <property type="entry name" value="alpha/beta hydrolase"/>
    <property type="match status" value="1"/>
</dbReference>
<organism evidence="3 4">
    <name type="scientific">Aureliella helgolandensis</name>
    <dbReference type="NCBI Taxonomy" id="2527968"/>
    <lineage>
        <taxon>Bacteria</taxon>
        <taxon>Pseudomonadati</taxon>
        <taxon>Planctomycetota</taxon>
        <taxon>Planctomycetia</taxon>
        <taxon>Pirellulales</taxon>
        <taxon>Pirellulaceae</taxon>
        <taxon>Aureliella</taxon>
    </lineage>
</organism>
<keyword evidence="4" id="KW-1185">Reference proteome</keyword>
<dbReference type="EMBL" id="CP036298">
    <property type="protein sequence ID" value="QDV26039.1"/>
    <property type="molecule type" value="Genomic_DNA"/>
</dbReference>
<name>A0A518GBS5_9BACT</name>
<protein>
    <submittedName>
        <fullName evidence="3">Lipase (Class 3)</fullName>
    </submittedName>
</protein>
<evidence type="ECO:0000313" key="4">
    <source>
        <dbReference type="Proteomes" id="UP000318017"/>
    </source>
</evidence>
<sequence precursor="true">MKSFVVPATLLLMSLASPALAQFVPPPEAVVSNSIPTFPLPELATEHLTRPFQSTSSSPDWKAVRLLAEMSFLAYEDSIPTVQNRLRLYNLTLGEFVTVDNHHFITAWDKDKEVLIIAFRGTDIAQLADYWTDLDYAKITTDMGEVHKGFYLASETLMRSVVAAIEHRGRPRNIWLTGHSLGGAIATLSMRRLESSGHRVNGLITFGQPRVGDRPFTEAMNRSLGSRILRVINEDDVVVSLPPRIPIVMPSFYSCGSVLQFLNGKIVRSPGIVVMAKPPLDMVDDLFAAPSTDSSDADDLFGIPSTDVSDADDLFRAPPPPENVGPVFQPVDIDLNAPKTPDGLVPPDPEALTAEQFEQLKDILDDRDIEFDDLRYGAPLGGPVDRLNLKRRAGNHLMHLYIQNIERFAAEGK</sequence>
<dbReference type="InterPro" id="IPR002921">
    <property type="entry name" value="Fungal_lipase-type"/>
</dbReference>
<dbReference type="KEGG" id="ahel:Q31a_44090"/>
<proteinExistence type="predicted"/>
<dbReference type="PANTHER" id="PTHR45856:SF24">
    <property type="entry name" value="FUNGAL LIPASE-LIKE DOMAIN-CONTAINING PROTEIN"/>
    <property type="match status" value="1"/>
</dbReference>
<feature type="signal peptide" evidence="1">
    <location>
        <begin position="1"/>
        <end position="21"/>
    </location>
</feature>
<dbReference type="CDD" id="cd00519">
    <property type="entry name" value="Lipase_3"/>
    <property type="match status" value="1"/>
</dbReference>
<dbReference type="PANTHER" id="PTHR45856">
    <property type="entry name" value="ALPHA/BETA-HYDROLASES SUPERFAMILY PROTEIN"/>
    <property type="match status" value="1"/>
</dbReference>
<evidence type="ECO:0000259" key="2">
    <source>
        <dbReference type="Pfam" id="PF01764"/>
    </source>
</evidence>
<dbReference type="Proteomes" id="UP000318017">
    <property type="component" value="Chromosome"/>
</dbReference>
<dbReference type="InterPro" id="IPR029058">
    <property type="entry name" value="AB_hydrolase_fold"/>
</dbReference>
<dbReference type="AlphaFoldDB" id="A0A518GBS5"/>
<gene>
    <name evidence="3" type="ORF">Q31a_44090</name>
</gene>
<dbReference type="RefSeq" id="WP_197355423.1">
    <property type="nucleotide sequence ID" value="NZ_CP036298.1"/>
</dbReference>
<dbReference type="Pfam" id="PF01764">
    <property type="entry name" value="Lipase_3"/>
    <property type="match status" value="1"/>
</dbReference>
<evidence type="ECO:0000313" key="3">
    <source>
        <dbReference type="EMBL" id="QDV26039.1"/>
    </source>
</evidence>
<dbReference type="InterPro" id="IPR051218">
    <property type="entry name" value="Sec_MonoDiacylglyc_Lipase"/>
</dbReference>
<feature type="chain" id="PRO_5022136512" evidence="1">
    <location>
        <begin position="22"/>
        <end position="413"/>
    </location>
</feature>
<accession>A0A518GBS5</accession>